<protein>
    <submittedName>
        <fullName evidence="12">A/G-specific adenine glycosylase</fullName>
    </submittedName>
</protein>
<feature type="compositionally biased region" description="Polar residues" evidence="10">
    <location>
        <begin position="563"/>
        <end position="591"/>
    </location>
</feature>
<evidence type="ECO:0000256" key="8">
    <source>
        <dbReference type="ARBA" id="ARBA00023204"/>
    </source>
</evidence>
<dbReference type="GO" id="GO:0032357">
    <property type="term" value="F:oxidized purine DNA binding"/>
    <property type="evidence" value="ECO:0007669"/>
    <property type="project" value="TreeGrafter"/>
</dbReference>
<dbReference type="PANTHER" id="PTHR42944:SF1">
    <property type="entry name" value="ADENINE DNA GLYCOSYLASE"/>
    <property type="match status" value="1"/>
</dbReference>
<dbReference type="SMART" id="SM00478">
    <property type="entry name" value="ENDO3c"/>
    <property type="match status" value="1"/>
</dbReference>
<dbReference type="EMBL" id="MU859099">
    <property type="protein sequence ID" value="KAK3953845.1"/>
    <property type="molecule type" value="Genomic_DNA"/>
</dbReference>
<dbReference type="GO" id="GO:0035485">
    <property type="term" value="F:adenine/guanine mispair binding"/>
    <property type="evidence" value="ECO:0007669"/>
    <property type="project" value="TreeGrafter"/>
</dbReference>
<dbReference type="Gene3D" id="1.10.1670.10">
    <property type="entry name" value="Helix-hairpin-Helix base-excision DNA repair enzymes (C-terminal)"/>
    <property type="match status" value="1"/>
</dbReference>
<feature type="region of interest" description="Disordered" evidence="10">
    <location>
        <begin position="537"/>
        <end position="591"/>
    </location>
</feature>
<dbReference type="Proteomes" id="UP001303222">
    <property type="component" value="Unassembled WGS sequence"/>
</dbReference>
<dbReference type="InterPro" id="IPR011257">
    <property type="entry name" value="DNA_glycosylase"/>
</dbReference>
<keyword evidence="13" id="KW-1185">Reference proteome</keyword>
<keyword evidence="8" id="KW-0234">DNA repair</keyword>
<reference evidence="12" key="1">
    <citation type="journal article" date="2023" name="Mol. Phylogenet. Evol.">
        <title>Genome-scale phylogeny and comparative genomics of the fungal order Sordariales.</title>
        <authorList>
            <person name="Hensen N."/>
            <person name="Bonometti L."/>
            <person name="Westerberg I."/>
            <person name="Brannstrom I.O."/>
            <person name="Guillou S."/>
            <person name="Cros-Aarteil S."/>
            <person name="Calhoun S."/>
            <person name="Haridas S."/>
            <person name="Kuo A."/>
            <person name="Mondo S."/>
            <person name="Pangilinan J."/>
            <person name="Riley R."/>
            <person name="LaButti K."/>
            <person name="Andreopoulos B."/>
            <person name="Lipzen A."/>
            <person name="Chen C."/>
            <person name="Yan M."/>
            <person name="Daum C."/>
            <person name="Ng V."/>
            <person name="Clum A."/>
            <person name="Steindorff A."/>
            <person name="Ohm R.A."/>
            <person name="Martin F."/>
            <person name="Silar P."/>
            <person name="Natvig D.O."/>
            <person name="Lalanne C."/>
            <person name="Gautier V."/>
            <person name="Ament-Velasquez S.L."/>
            <person name="Kruys A."/>
            <person name="Hutchinson M.I."/>
            <person name="Powell A.J."/>
            <person name="Barry K."/>
            <person name="Miller A.N."/>
            <person name="Grigoriev I.V."/>
            <person name="Debuchy R."/>
            <person name="Gladieux P."/>
            <person name="Hiltunen Thoren M."/>
            <person name="Johannesson H."/>
        </authorList>
    </citation>
    <scope>NUCLEOTIDE SEQUENCE</scope>
    <source>
        <strain evidence="12">CBS 626.80</strain>
    </source>
</reference>
<dbReference type="GO" id="GO:0006298">
    <property type="term" value="P:mismatch repair"/>
    <property type="evidence" value="ECO:0007669"/>
    <property type="project" value="TreeGrafter"/>
</dbReference>
<dbReference type="AlphaFoldDB" id="A0AAN6NXD9"/>
<comment type="similarity">
    <text evidence="2">Belongs to the Nth/MutY family.</text>
</comment>
<comment type="cofactor">
    <cofactor evidence="1">
        <name>[4Fe-4S] cluster</name>
        <dbReference type="ChEBI" id="CHEBI:49883"/>
    </cofactor>
</comment>
<evidence type="ECO:0000256" key="4">
    <source>
        <dbReference type="ARBA" id="ARBA00022763"/>
    </source>
</evidence>
<feature type="region of interest" description="Disordered" evidence="10">
    <location>
        <begin position="1"/>
        <end position="20"/>
    </location>
</feature>
<keyword evidence="5" id="KW-0378">Hydrolase</keyword>
<feature type="region of interest" description="Disordered" evidence="10">
    <location>
        <begin position="57"/>
        <end position="93"/>
    </location>
</feature>
<dbReference type="SUPFAM" id="SSF48150">
    <property type="entry name" value="DNA-glycosylase"/>
    <property type="match status" value="1"/>
</dbReference>
<dbReference type="GO" id="GO:0005634">
    <property type="term" value="C:nucleus"/>
    <property type="evidence" value="ECO:0007669"/>
    <property type="project" value="TreeGrafter"/>
</dbReference>
<dbReference type="GO" id="GO:0046872">
    <property type="term" value="F:metal ion binding"/>
    <property type="evidence" value="ECO:0007669"/>
    <property type="project" value="UniProtKB-KW"/>
</dbReference>
<feature type="compositionally biased region" description="Basic residues" evidence="10">
    <location>
        <begin position="80"/>
        <end position="90"/>
    </location>
</feature>
<dbReference type="GO" id="GO:0034039">
    <property type="term" value="F:8-oxo-7,8-dihydroguanine DNA N-glycosylase activity"/>
    <property type="evidence" value="ECO:0007669"/>
    <property type="project" value="TreeGrafter"/>
</dbReference>
<evidence type="ECO:0000256" key="7">
    <source>
        <dbReference type="ARBA" id="ARBA00023014"/>
    </source>
</evidence>
<dbReference type="CDD" id="cd00056">
    <property type="entry name" value="ENDO3c"/>
    <property type="match status" value="1"/>
</dbReference>
<dbReference type="GO" id="GO:0000701">
    <property type="term" value="F:purine-specific mismatch base pair DNA N-glycosylase activity"/>
    <property type="evidence" value="ECO:0007669"/>
    <property type="project" value="TreeGrafter"/>
</dbReference>
<evidence type="ECO:0000256" key="9">
    <source>
        <dbReference type="ARBA" id="ARBA00023295"/>
    </source>
</evidence>
<evidence type="ECO:0000256" key="1">
    <source>
        <dbReference type="ARBA" id="ARBA00001966"/>
    </source>
</evidence>
<dbReference type="InterPro" id="IPR003265">
    <property type="entry name" value="HhH-GPD_domain"/>
</dbReference>
<dbReference type="InterPro" id="IPR044298">
    <property type="entry name" value="MIG/MutY"/>
</dbReference>
<evidence type="ECO:0000313" key="12">
    <source>
        <dbReference type="EMBL" id="KAK3953845.1"/>
    </source>
</evidence>
<name>A0AAN6NXD9_9PEZI</name>
<keyword evidence="3" id="KW-0479">Metal-binding</keyword>
<evidence type="ECO:0000256" key="5">
    <source>
        <dbReference type="ARBA" id="ARBA00022801"/>
    </source>
</evidence>
<keyword evidence="6" id="KW-0408">Iron</keyword>
<proteinExistence type="inferred from homology"/>
<feature type="region of interest" description="Disordered" evidence="10">
    <location>
        <begin position="427"/>
        <end position="461"/>
    </location>
</feature>
<organism evidence="12 13">
    <name type="scientific">Pseudoneurospora amorphoporcata</name>
    <dbReference type="NCBI Taxonomy" id="241081"/>
    <lineage>
        <taxon>Eukaryota</taxon>
        <taxon>Fungi</taxon>
        <taxon>Dikarya</taxon>
        <taxon>Ascomycota</taxon>
        <taxon>Pezizomycotina</taxon>
        <taxon>Sordariomycetes</taxon>
        <taxon>Sordariomycetidae</taxon>
        <taxon>Sordariales</taxon>
        <taxon>Sordariaceae</taxon>
        <taxon>Pseudoneurospora</taxon>
    </lineage>
</organism>
<reference evidence="12" key="2">
    <citation type="submission" date="2023-06" db="EMBL/GenBank/DDBJ databases">
        <authorList>
            <consortium name="Lawrence Berkeley National Laboratory"/>
            <person name="Mondo S.J."/>
            <person name="Hensen N."/>
            <person name="Bonometti L."/>
            <person name="Westerberg I."/>
            <person name="Brannstrom I.O."/>
            <person name="Guillou S."/>
            <person name="Cros-Aarteil S."/>
            <person name="Calhoun S."/>
            <person name="Haridas S."/>
            <person name="Kuo A."/>
            <person name="Pangilinan J."/>
            <person name="Riley R."/>
            <person name="Labutti K."/>
            <person name="Andreopoulos B."/>
            <person name="Lipzen A."/>
            <person name="Chen C."/>
            <person name="Yanf M."/>
            <person name="Daum C."/>
            <person name="Ng V."/>
            <person name="Clum A."/>
            <person name="Steindorff A."/>
            <person name="Ohm R."/>
            <person name="Martin F."/>
            <person name="Silar P."/>
            <person name="Natvig D."/>
            <person name="Lalanne C."/>
            <person name="Gautier V."/>
            <person name="Ament-Velasquez S.L."/>
            <person name="Kruys A."/>
            <person name="Hutchinson M.I."/>
            <person name="Powell A.J."/>
            <person name="Barry K."/>
            <person name="Miller A.N."/>
            <person name="Grigoriev I.V."/>
            <person name="Debuchy R."/>
            <person name="Gladieux P."/>
            <person name="Thoren M.H."/>
            <person name="Johannesson H."/>
        </authorList>
    </citation>
    <scope>NUCLEOTIDE SEQUENCE</scope>
    <source>
        <strain evidence="12">CBS 626.80</strain>
    </source>
</reference>
<dbReference type="Gene3D" id="1.10.340.30">
    <property type="entry name" value="Hypothetical protein, domain 2"/>
    <property type="match status" value="1"/>
</dbReference>
<evidence type="ECO:0000256" key="6">
    <source>
        <dbReference type="ARBA" id="ARBA00023004"/>
    </source>
</evidence>
<sequence>MEVIFEDDDDVDEEDADDDLQDEEEIVVVKFGPYHHSTNVTKFGRNLLTMLNELETVSEEDKPGTHSPQDSDLDGEHKSLQTRRRRKTKTGRANATAVTTTVTEMRPKITRELSIRQVITQIFLPDSPHAHGNVHTCPLPPDQPHRHSYHCPLLLSFPGSTGTLSGQDFIAAARKHRDALLIWFDNYSAARQMPWRKPWIDPSPLLCPTSSLVGSQAKVPPPIPDSVLIFPNLAASILRAKAEAEEEKQAQALQTLRSSIYQRFYQVLLAEVLRQVFHETDHDKTIELVTTYYNRWMQALPTMHDLAKSGAKEVEEFLLKKDMRLTRLHMAARQVCSGNSANNKNTAGLPTTVQELENLPGIGPHIAGVVAAVVFGRAEPMVETNVIRVLARQLGIRADVNNKKVRDVIWEAARRLVDQAAWDGVEAEEELEGEANATRSGNETRRRNRGPPRPSDRPGRWGQALMELGATVCLPAPQKPACDLCPIQATCRAYAEGLEIAREKGLAPVGKETTSKEKDSGKREVLLDMEDAACTLCPPPPPPKMKKGNQDGVEWPGEEKTPLPSTKENMPTTTESVQATPSTTQTNRQEENSTISANFYEQDNLKWLRSQMELELGKPKPGILGGLAAREFIATYCRQYPLRHWYYGKRKSQKQDNDTALRSM</sequence>
<evidence type="ECO:0000256" key="2">
    <source>
        <dbReference type="ARBA" id="ARBA00008343"/>
    </source>
</evidence>
<comment type="caution">
    <text evidence="12">The sequence shown here is derived from an EMBL/GenBank/DDBJ whole genome shotgun (WGS) entry which is preliminary data.</text>
</comment>
<keyword evidence="4" id="KW-0227">DNA damage</keyword>
<keyword evidence="7" id="KW-0411">Iron-sulfur</keyword>
<dbReference type="GO" id="GO:0006285">
    <property type="term" value="P:base-excision repair, AP site formation"/>
    <property type="evidence" value="ECO:0007669"/>
    <property type="project" value="UniProtKB-ARBA"/>
</dbReference>
<evidence type="ECO:0000256" key="10">
    <source>
        <dbReference type="SAM" id="MobiDB-lite"/>
    </source>
</evidence>
<evidence type="ECO:0000313" key="13">
    <source>
        <dbReference type="Proteomes" id="UP001303222"/>
    </source>
</evidence>
<keyword evidence="9" id="KW-0326">Glycosidase</keyword>
<dbReference type="PANTHER" id="PTHR42944">
    <property type="entry name" value="ADENINE DNA GLYCOSYLASE"/>
    <property type="match status" value="1"/>
</dbReference>
<dbReference type="GO" id="GO:0051536">
    <property type="term" value="F:iron-sulfur cluster binding"/>
    <property type="evidence" value="ECO:0007669"/>
    <property type="project" value="UniProtKB-KW"/>
</dbReference>
<evidence type="ECO:0000256" key="3">
    <source>
        <dbReference type="ARBA" id="ARBA00022723"/>
    </source>
</evidence>
<dbReference type="InterPro" id="IPR023170">
    <property type="entry name" value="HhH_base_excis_C"/>
</dbReference>
<evidence type="ECO:0000259" key="11">
    <source>
        <dbReference type="SMART" id="SM00478"/>
    </source>
</evidence>
<accession>A0AAN6NXD9</accession>
<feature type="domain" description="HhH-GPD" evidence="11">
    <location>
        <begin position="285"/>
        <end position="471"/>
    </location>
</feature>
<gene>
    <name evidence="12" type="ORF">QBC32DRAFT_107176</name>
</gene>